<evidence type="ECO:0000313" key="3">
    <source>
        <dbReference type="EMBL" id="JAG22477.1"/>
    </source>
</evidence>
<dbReference type="GO" id="GO:0000463">
    <property type="term" value="P:maturation of LSU-rRNA from tricistronic rRNA transcript (SSU-rRNA, 5.8S rRNA, LSU-rRNA)"/>
    <property type="evidence" value="ECO:0007669"/>
    <property type="project" value="TreeGrafter"/>
</dbReference>
<evidence type="ECO:0008006" key="4">
    <source>
        <dbReference type="Google" id="ProtNLM"/>
    </source>
</evidence>
<dbReference type="InterPro" id="IPR036420">
    <property type="entry name" value="BRCT_dom_sf"/>
</dbReference>
<dbReference type="PANTHER" id="PTHR12221">
    <property type="entry name" value="PESCADILLO - RELATED"/>
    <property type="match status" value="1"/>
</dbReference>
<name>A0A0A9XP15_LYGHE</name>
<evidence type="ECO:0000256" key="1">
    <source>
        <dbReference type="ARBA" id="ARBA00004123"/>
    </source>
</evidence>
<dbReference type="EMBL" id="GBHO01021127">
    <property type="protein sequence ID" value="JAG22477.1"/>
    <property type="molecule type" value="Transcribed_RNA"/>
</dbReference>
<sequence>MAEILVSRKYVQPQWIFDSFNERFQLPLEYYAPGKKLPPHLSPFVDDYATGYIPEQRKQIEQWAQKMAPHLVALSRGGVVAGSAEDAAREERRKGLGTYDVDLSESYSELSDGDGNQDTKPWTSKSRAKGR</sequence>
<comment type="subcellular location">
    <subcellularLocation>
        <location evidence="1">Nucleus</location>
    </subcellularLocation>
</comment>
<accession>A0A0A9XP15</accession>
<dbReference type="GO" id="GO:0070545">
    <property type="term" value="C:PeBoW complex"/>
    <property type="evidence" value="ECO:0007669"/>
    <property type="project" value="TreeGrafter"/>
</dbReference>
<organism evidence="3">
    <name type="scientific">Lygus hesperus</name>
    <name type="common">Western plant bug</name>
    <dbReference type="NCBI Taxonomy" id="30085"/>
    <lineage>
        <taxon>Eukaryota</taxon>
        <taxon>Metazoa</taxon>
        <taxon>Ecdysozoa</taxon>
        <taxon>Arthropoda</taxon>
        <taxon>Hexapoda</taxon>
        <taxon>Insecta</taxon>
        <taxon>Pterygota</taxon>
        <taxon>Neoptera</taxon>
        <taxon>Paraneoptera</taxon>
        <taxon>Hemiptera</taxon>
        <taxon>Heteroptera</taxon>
        <taxon>Panheteroptera</taxon>
        <taxon>Cimicomorpha</taxon>
        <taxon>Miridae</taxon>
        <taxon>Mirini</taxon>
        <taxon>Lygus</taxon>
    </lineage>
</organism>
<dbReference type="Gene3D" id="3.40.50.10190">
    <property type="entry name" value="BRCT domain"/>
    <property type="match status" value="1"/>
</dbReference>
<dbReference type="InterPro" id="IPR010613">
    <property type="entry name" value="PES"/>
</dbReference>
<dbReference type="AlphaFoldDB" id="A0A0A9XP15"/>
<dbReference type="PANTHER" id="PTHR12221:SF6">
    <property type="entry name" value="PESCADILLO HOMOLOG"/>
    <property type="match status" value="1"/>
</dbReference>
<feature type="region of interest" description="Disordered" evidence="2">
    <location>
        <begin position="106"/>
        <end position="131"/>
    </location>
</feature>
<feature type="compositionally biased region" description="Polar residues" evidence="2">
    <location>
        <begin position="106"/>
        <end position="125"/>
    </location>
</feature>
<dbReference type="SUPFAM" id="SSF52113">
    <property type="entry name" value="BRCT domain"/>
    <property type="match status" value="1"/>
</dbReference>
<gene>
    <name evidence="3" type="ORF">CM83_5525</name>
</gene>
<dbReference type="GO" id="GO:0003723">
    <property type="term" value="F:RNA binding"/>
    <property type="evidence" value="ECO:0007669"/>
    <property type="project" value="TreeGrafter"/>
</dbReference>
<protein>
    <recommendedName>
        <fullName evidence="4">BRCT domain-containing protein</fullName>
    </recommendedName>
</protein>
<reference evidence="3" key="1">
    <citation type="journal article" date="2014" name="PLoS ONE">
        <title>Transcriptome-Based Identification of ABC Transporters in the Western Tarnished Plant Bug Lygus hesperus.</title>
        <authorList>
            <person name="Hull J.J."/>
            <person name="Chaney K."/>
            <person name="Geib S.M."/>
            <person name="Fabrick J.A."/>
            <person name="Brent C.S."/>
            <person name="Walsh D."/>
            <person name="Lavine L.C."/>
        </authorList>
    </citation>
    <scope>NUCLEOTIDE SEQUENCE</scope>
</reference>
<reference evidence="3" key="2">
    <citation type="submission" date="2014-07" db="EMBL/GenBank/DDBJ databases">
        <authorList>
            <person name="Hull J."/>
        </authorList>
    </citation>
    <scope>NUCLEOTIDE SEQUENCE</scope>
</reference>
<proteinExistence type="predicted"/>
<evidence type="ECO:0000256" key="2">
    <source>
        <dbReference type="SAM" id="MobiDB-lite"/>
    </source>
</evidence>